<organism evidence="2 3">
    <name type="scientific">Aliikangiella maris</name>
    <dbReference type="NCBI Taxonomy" id="3162458"/>
    <lineage>
        <taxon>Bacteria</taxon>
        <taxon>Pseudomonadati</taxon>
        <taxon>Pseudomonadota</taxon>
        <taxon>Gammaproteobacteria</taxon>
        <taxon>Oceanospirillales</taxon>
        <taxon>Pleioneaceae</taxon>
        <taxon>Aliikangiella</taxon>
    </lineage>
</organism>
<name>A0ABV3MTR7_9GAMM</name>
<sequence length="379" mass="43481">MLFDPFYVRSRSRRRFLFAPYFFEANPLEFEINTECKTRDDIFIKQFLWRLTDEQNFPQHLWRIVEKIGHYHGLTIQSWYTEDDVIDDLVHLIKIQTIIVYNCLIRDEYELEGFLGDYGWGDNQIEYLERYRAENGEYDPNYFWPLEEYYKLLDTNPTAAGIAKKFREKHTRRVEAERRLIVNKAKPKEKADYDASVEQSGNIVDNERTHRSELGRDVPNKKVNKYSGDPLKDDFVGPLDLNTLASKNVHKVTAPIDFDGHILSGEIKPNGNVVGGHSIASGNVRVIPGTESSPNAFGVYKAKIEVPDPSNPGQFLPKSNNGGYSTMFPDSWTADRIKVEVDTAFHSRTVNGGKWTGVTPSGVTVEGWMTPKTTVYPKL</sequence>
<evidence type="ECO:0000313" key="3">
    <source>
        <dbReference type="Proteomes" id="UP001554427"/>
    </source>
</evidence>
<evidence type="ECO:0000259" key="1">
    <source>
        <dbReference type="Pfam" id="PF14436"/>
    </source>
</evidence>
<keyword evidence="3" id="KW-1185">Reference proteome</keyword>
<dbReference type="EMBL" id="JBFDAH010000029">
    <property type="protein sequence ID" value="MEW4367578.1"/>
    <property type="molecule type" value="Genomic_DNA"/>
</dbReference>
<comment type="caution">
    <text evidence="2">The sequence shown here is derived from an EMBL/GenBank/DDBJ whole genome shotgun (WGS) entry which is preliminary data.</text>
</comment>
<reference evidence="2 3" key="1">
    <citation type="submission" date="2024-06" db="EMBL/GenBank/DDBJ databases">
        <title>Aliikangiella maris sp. nov., sp. nov., a phycosphere bacterium isolated from seawater and ecosystem role in Phaeocystis globosa blooms.</title>
        <authorList>
            <person name="Li F."/>
        </authorList>
    </citation>
    <scope>NUCLEOTIDE SEQUENCE [LARGE SCALE GENOMIC DNA]</scope>
    <source>
        <strain evidence="2 3">GXAS 306</strain>
    </source>
</reference>
<dbReference type="InterPro" id="IPR029501">
    <property type="entry name" value="EndoU_bac"/>
</dbReference>
<proteinExistence type="predicted"/>
<dbReference type="Pfam" id="PF14436">
    <property type="entry name" value="EndoU_bacteria"/>
    <property type="match status" value="1"/>
</dbReference>
<dbReference type="Proteomes" id="UP001554427">
    <property type="component" value="Unassembled WGS sequence"/>
</dbReference>
<dbReference type="RefSeq" id="WP_367024249.1">
    <property type="nucleotide sequence ID" value="NZ_JBFDAH010000029.1"/>
</dbReference>
<protein>
    <submittedName>
        <fullName evidence="2">EndoU domain-containing protein</fullName>
    </submittedName>
</protein>
<accession>A0ABV3MTR7</accession>
<feature type="domain" description="Bacterial EndoU nuclease" evidence="1">
    <location>
        <begin position="260"/>
        <end position="378"/>
    </location>
</feature>
<gene>
    <name evidence="2" type="ORF">ABVT42_19050</name>
</gene>
<evidence type="ECO:0000313" key="2">
    <source>
        <dbReference type="EMBL" id="MEW4367578.1"/>
    </source>
</evidence>